<gene>
    <name evidence="12" type="ORF">AAP_04421</name>
</gene>
<dbReference type="AlphaFoldDB" id="A0A167WU63"/>
<dbReference type="GO" id="GO:0051539">
    <property type="term" value="F:4 iron, 4 sulfur cluster binding"/>
    <property type="evidence" value="ECO:0007669"/>
    <property type="project" value="UniProtKB-KW"/>
</dbReference>
<dbReference type="GO" id="GO:0003824">
    <property type="term" value="F:catalytic activity"/>
    <property type="evidence" value="ECO:0007669"/>
    <property type="project" value="InterPro"/>
</dbReference>
<evidence type="ECO:0000313" key="12">
    <source>
        <dbReference type="EMBL" id="KZZ89274.1"/>
    </source>
</evidence>
<dbReference type="InterPro" id="IPR006638">
    <property type="entry name" value="Elp3/MiaA/NifB-like_rSAM"/>
</dbReference>
<keyword evidence="8" id="KW-0051">Antiviral defense</keyword>
<evidence type="ECO:0000256" key="8">
    <source>
        <dbReference type="ARBA" id="ARBA00023118"/>
    </source>
</evidence>
<name>A0A167WU63_9EURO</name>
<keyword evidence="5" id="KW-0809">Transit peptide</keyword>
<comment type="cofactor">
    <cofactor evidence="1">
        <name>[4Fe-4S] cluster</name>
        <dbReference type="ChEBI" id="CHEBI:49883"/>
    </cofactor>
</comment>
<feature type="transmembrane region" description="Helical" evidence="10">
    <location>
        <begin position="28"/>
        <end position="48"/>
    </location>
</feature>
<evidence type="ECO:0000256" key="6">
    <source>
        <dbReference type="ARBA" id="ARBA00023004"/>
    </source>
</evidence>
<reference evidence="12 13" key="1">
    <citation type="journal article" date="2016" name="Genome Biol. Evol.">
        <title>Divergent and convergent evolution of fungal pathogenicity.</title>
        <authorList>
            <person name="Shang Y."/>
            <person name="Xiao G."/>
            <person name="Zheng P."/>
            <person name="Cen K."/>
            <person name="Zhan S."/>
            <person name="Wang C."/>
        </authorList>
    </citation>
    <scope>NUCLEOTIDE SEQUENCE [LARGE SCALE GENOMIC DNA]</scope>
    <source>
        <strain evidence="12 13">ARSEF 7405</strain>
    </source>
</reference>
<dbReference type="SFLD" id="SFLDF00318">
    <property type="entry name" value="Viperin"/>
    <property type="match status" value="1"/>
</dbReference>
<dbReference type="InterPro" id="IPR013785">
    <property type="entry name" value="Aldolase_TIM"/>
</dbReference>
<keyword evidence="10" id="KW-0812">Transmembrane</keyword>
<dbReference type="InterPro" id="IPR007197">
    <property type="entry name" value="rSAM"/>
</dbReference>
<dbReference type="VEuPathDB" id="FungiDB:AAP_04421"/>
<keyword evidence="10" id="KW-0472">Membrane</keyword>
<keyword evidence="10" id="KW-1133">Transmembrane helix</keyword>
<keyword evidence="4" id="KW-0479">Metal-binding</keyword>
<dbReference type="CDD" id="cd01335">
    <property type="entry name" value="Radical_SAM"/>
    <property type="match status" value="1"/>
</dbReference>
<evidence type="ECO:0000256" key="9">
    <source>
        <dbReference type="ARBA" id="ARBA00023128"/>
    </source>
</evidence>
<dbReference type="Gene3D" id="3.20.20.70">
    <property type="entry name" value="Aldolase class I"/>
    <property type="match status" value="1"/>
</dbReference>
<keyword evidence="9" id="KW-0496">Mitochondrion</keyword>
<dbReference type="EMBL" id="AZGZ01000021">
    <property type="protein sequence ID" value="KZZ89274.1"/>
    <property type="molecule type" value="Genomic_DNA"/>
</dbReference>
<evidence type="ECO:0000256" key="4">
    <source>
        <dbReference type="ARBA" id="ARBA00022723"/>
    </source>
</evidence>
<evidence type="ECO:0000256" key="7">
    <source>
        <dbReference type="ARBA" id="ARBA00023014"/>
    </source>
</evidence>
<sequence length="347" mass="39878">MLKETFSLVSRYYSSLSTFSAQSMLLDILTSPLAIVIIFVTTNLAIALRQILKGRRAIPISVNYHFSRECNKDCGFCFYTAKSSYILPQEEAKRGLRLLKEAGTKKINFAGGEPFLNEKFLGEMIVYCKRELKLESVSIVSNGSLIKKSFFQKYGKWLDILAISCDSFDEKTNIAIGRGSGQQVDQIYRIAGWCSEFGVKFKINTVVCSLNHREDMNVHINLLNPFRWKCFQVLSVPGENNSGKTLKDVRDWQITSDEFNEFCERHKEQKCMIPEPNDLMVSSYLILDEYMRFLNRVTGKPSQSILDVGVDRALEQVEWDQEAFVKRGGIYDWASKPRHKCNDDLKW</sequence>
<dbReference type="SFLD" id="SFLDS00029">
    <property type="entry name" value="Radical_SAM"/>
    <property type="match status" value="1"/>
</dbReference>
<protein>
    <submittedName>
        <fullName evidence="12">IFN-inducible and antiviral protein</fullName>
    </submittedName>
</protein>
<dbReference type="SMART" id="SM00729">
    <property type="entry name" value="Elp3"/>
    <property type="match status" value="1"/>
</dbReference>
<comment type="caution">
    <text evidence="12">The sequence shown here is derived from an EMBL/GenBank/DDBJ whole genome shotgun (WGS) entry which is preliminary data.</text>
</comment>
<evidence type="ECO:0000256" key="10">
    <source>
        <dbReference type="SAM" id="Phobius"/>
    </source>
</evidence>
<keyword evidence="6" id="KW-0408">Iron</keyword>
<evidence type="ECO:0000256" key="5">
    <source>
        <dbReference type="ARBA" id="ARBA00022946"/>
    </source>
</evidence>
<evidence type="ECO:0000313" key="13">
    <source>
        <dbReference type="Proteomes" id="UP000242877"/>
    </source>
</evidence>
<organism evidence="12 13">
    <name type="scientific">Ascosphaera apis ARSEF 7405</name>
    <dbReference type="NCBI Taxonomy" id="392613"/>
    <lineage>
        <taxon>Eukaryota</taxon>
        <taxon>Fungi</taxon>
        <taxon>Dikarya</taxon>
        <taxon>Ascomycota</taxon>
        <taxon>Pezizomycotina</taxon>
        <taxon>Eurotiomycetes</taxon>
        <taxon>Eurotiomycetidae</taxon>
        <taxon>Onygenales</taxon>
        <taxon>Ascosphaeraceae</taxon>
        <taxon>Ascosphaera</taxon>
    </lineage>
</organism>
<dbReference type="PROSITE" id="PS51918">
    <property type="entry name" value="RADICAL_SAM"/>
    <property type="match status" value="1"/>
</dbReference>
<evidence type="ECO:0000256" key="3">
    <source>
        <dbReference type="ARBA" id="ARBA00022691"/>
    </source>
</evidence>
<dbReference type="OrthoDB" id="549750at2759"/>
<dbReference type="GO" id="GO:0046872">
    <property type="term" value="F:metal ion binding"/>
    <property type="evidence" value="ECO:0007669"/>
    <property type="project" value="UniProtKB-KW"/>
</dbReference>
<keyword evidence="7" id="KW-0411">Iron-sulfur</keyword>
<dbReference type="SFLD" id="SFLDG01067">
    <property type="entry name" value="SPASM/twitch_domain_containing"/>
    <property type="match status" value="1"/>
</dbReference>
<dbReference type="InterPro" id="IPR058240">
    <property type="entry name" value="rSAM_sf"/>
</dbReference>
<keyword evidence="3" id="KW-0949">S-adenosyl-L-methionine</keyword>
<keyword evidence="2" id="KW-0004">4Fe-4S</keyword>
<dbReference type="PANTHER" id="PTHR21339">
    <property type="entry name" value="RADICAL S-ADENOSYL METHIONINE DOMAIN-CONTAINING PROTEIN 2"/>
    <property type="match status" value="1"/>
</dbReference>
<proteinExistence type="predicted"/>
<dbReference type="Proteomes" id="UP000242877">
    <property type="component" value="Unassembled WGS sequence"/>
</dbReference>
<dbReference type="SUPFAM" id="SSF102114">
    <property type="entry name" value="Radical SAM enzymes"/>
    <property type="match status" value="1"/>
</dbReference>
<accession>A0A167WU63</accession>
<evidence type="ECO:0000256" key="2">
    <source>
        <dbReference type="ARBA" id="ARBA00022485"/>
    </source>
</evidence>
<dbReference type="NCBIfam" id="NF038283">
    <property type="entry name" value="viperin_w_prok"/>
    <property type="match status" value="1"/>
</dbReference>
<dbReference type="PANTHER" id="PTHR21339:SF0">
    <property type="entry name" value="S-ADENOSYLMETHIONINE-DEPENDENT NUCLEOTIDE DEHYDRATASE RSAD2"/>
    <property type="match status" value="1"/>
</dbReference>
<evidence type="ECO:0000259" key="11">
    <source>
        <dbReference type="PROSITE" id="PS51918"/>
    </source>
</evidence>
<dbReference type="Pfam" id="PF04055">
    <property type="entry name" value="Radical_SAM"/>
    <property type="match status" value="1"/>
</dbReference>
<feature type="domain" description="Radical SAM core" evidence="11">
    <location>
        <begin position="52"/>
        <end position="274"/>
    </location>
</feature>
<keyword evidence="13" id="KW-1185">Reference proteome</keyword>
<dbReference type="GO" id="GO:0051607">
    <property type="term" value="P:defense response to virus"/>
    <property type="evidence" value="ECO:0007669"/>
    <property type="project" value="UniProtKB-KW"/>
</dbReference>
<dbReference type="InterPro" id="IPR051196">
    <property type="entry name" value="RSAD2/Viperin_antiviral"/>
</dbReference>
<dbReference type="SFLD" id="SFLDG01088">
    <property type="entry name" value="antiviral_proteins"/>
    <property type="match status" value="1"/>
</dbReference>
<evidence type="ECO:0000256" key="1">
    <source>
        <dbReference type="ARBA" id="ARBA00001966"/>
    </source>
</evidence>